<dbReference type="SUPFAM" id="SSF82171">
    <property type="entry name" value="DPP6 N-terminal domain-like"/>
    <property type="match status" value="1"/>
</dbReference>
<evidence type="ECO:0000313" key="2">
    <source>
        <dbReference type="Proteomes" id="UP000830401"/>
    </source>
</evidence>
<dbReference type="Gene3D" id="2.120.10.30">
    <property type="entry name" value="TolB, C-terminal domain"/>
    <property type="match status" value="1"/>
</dbReference>
<dbReference type="Proteomes" id="UP000830401">
    <property type="component" value="Chromosome"/>
</dbReference>
<organism evidence="1 2">
    <name type="scientific">Hymenobacter volaticus</name>
    <dbReference type="NCBI Taxonomy" id="2932254"/>
    <lineage>
        <taxon>Bacteria</taxon>
        <taxon>Pseudomonadati</taxon>
        <taxon>Bacteroidota</taxon>
        <taxon>Cytophagia</taxon>
        <taxon>Cytophagales</taxon>
        <taxon>Hymenobacteraceae</taxon>
        <taxon>Hymenobacter</taxon>
    </lineage>
</organism>
<dbReference type="InterPro" id="IPR011042">
    <property type="entry name" value="6-blade_b-propeller_TolB-like"/>
</dbReference>
<name>A0ABY4G548_9BACT</name>
<keyword evidence="2" id="KW-1185">Reference proteome</keyword>
<protein>
    <recommendedName>
        <fullName evidence="3">Dipeptidylpeptidase IV N-terminal domain-containing protein</fullName>
    </recommendedName>
</protein>
<proteinExistence type="predicted"/>
<dbReference type="RefSeq" id="WP_245119883.1">
    <property type="nucleotide sequence ID" value="NZ_CP095061.1"/>
</dbReference>
<reference evidence="1" key="1">
    <citation type="submission" date="2022-04" db="EMBL/GenBank/DDBJ databases">
        <title>Hymenobacter sp. isolated from the air.</title>
        <authorList>
            <person name="Won M."/>
            <person name="Lee C.-M."/>
            <person name="Woen H.-Y."/>
            <person name="Kwon S.-W."/>
        </authorList>
    </citation>
    <scope>NUCLEOTIDE SEQUENCE</scope>
    <source>
        <strain evidence="1">5420S-77</strain>
    </source>
</reference>
<dbReference type="EMBL" id="CP095061">
    <property type="protein sequence ID" value="UOQ65902.1"/>
    <property type="molecule type" value="Genomic_DNA"/>
</dbReference>
<evidence type="ECO:0008006" key="3">
    <source>
        <dbReference type="Google" id="ProtNLM"/>
    </source>
</evidence>
<sequence>MDLATGQVTRVGRHHRYTAASLSPDGTRLVAVETDSSYHHALSVLDARTGAVLRTLPNPQNDFYQQPHWTPDGQHIVTVTLKPAGKTLELLDPTSGAARALLPVANVNVSNPQPWGEYVFYNSPQSGIDNVYAVHTGTSQTFQVTSRSLGLTTRHPRRMEAA</sequence>
<gene>
    <name evidence="1" type="ORF">MUN86_20660</name>
</gene>
<evidence type="ECO:0000313" key="1">
    <source>
        <dbReference type="EMBL" id="UOQ65902.1"/>
    </source>
</evidence>
<accession>A0ABY4G548</accession>